<reference evidence="12" key="1">
    <citation type="submission" date="2025-08" db="UniProtKB">
        <authorList>
            <consortium name="RefSeq"/>
        </authorList>
    </citation>
    <scope>IDENTIFICATION</scope>
    <source>
        <tissue evidence="12">Fruit stalk</tissue>
    </source>
</reference>
<dbReference type="InterPro" id="IPR003613">
    <property type="entry name" value="Ubox_domain"/>
</dbReference>
<organism evidence="11 12">
    <name type="scientific">Durio zibethinus</name>
    <name type="common">Durian</name>
    <dbReference type="NCBI Taxonomy" id="66656"/>
    <lineage>
        <taxon>Eukaryota</taxon>
        <taxon>Viridiplantae</taxon>
        <taxon>Streptophyta</taxon>
        <taxon>Embryophyta</taxon>
        <taxon>Tracheophyta</taxon>
        <taxon>Spermatophyta</taxon>
        <taxon>Magnoliopsida</taxon>
        <taxon>eudicotyledons</taxon>
        <taxon>Gunneridae</taxon>
        <taxon>Pentapetalae</taxon>
        <taxon>rosids</taxon>
        <taxon>malvids</taxon>
        <taxon>Malvales</taxon>
        <taxon>Malvaceae</taxon>
        <taxon>Helicteroideae</taxon>
        <taxon>Durio</taxon>
    </lineage>
</organism>
<sequence>MDQMTTGVDETIYVAVGKAVEESKHTLLWALQNLRPTKVCILHVSQPASVITIDGVTFPASWIKQQEVGKKIFDRIMNDYLLICVQKRVRAEKLHIAMDDVAKGIAEVIREHNIKKLVMGAAADKQFSEGMTDLKSEKALYVERHAPASCQIWFICGGQLIHRRSIVETGQSYLSNPSSSNHLTSNSNLTVSETSEGSPDWLETPYSTLEENRNHQPFDKLEEALLDAEKLSQEAFEELDRHVKAQKSALNAVMRQASELKSSYTGELRRRRETEAVLTKQNEELEQIKQQRDQARKLARTQKSLLESRVANLDDIKVLESKVTSAMEQLQACQRERDELQIKFENARKQTMEHSTKQDEETCSMHMLQFFSEFSVTEIHDATEELDPSFKIAEGAYGNIYKCILRHTPVAIKVLHQNSLQGPSEFQKEVDILSKLRHPNLVTLIGVCPEIWALIYEYLPNGSLEDHLSRMNNTPPLSWQTRIHIATEICSALIFLHSSKPQRLVHGNLKPGNILLDTNFGCKLSDFGVCHALSSLENSSNMTHSSSRFPYLDPQFLSTGTLIPSSDIYSFGIILLQLITGRSPSHIAKDVENARNGGYLNDLLDPSAGGWSYLQAARLTHLALRCCDANRSRRPDLASEVFGVLEQMRDSIGPLSTFHAGSEGHHQPPPYFICPISQEIMANPHVAADGYTYELRELRKWLDSGRDTSPMTNVRLANRNLVPNHALRSAILEWQQQRH</sequence>
<comment type="pathway">
    <text evidence="3">Protein modification; protein ubiquitination.</text>
</comment>
<dbReference type="InterPro" id="IPR014729">
    <property type="entry name" value="Rossmann-like_a/b/a_fold"/>
</dbReference>
<keyword evidence="11" id="KW-1185">Reference proteome</keyword>
<gene>
    <name evidence="12" type="primary">LOC111304740</name>
</gene>
<keyword evidence="5" id="KW-0808">Transferase</keyword>
<accession>A0A6P5ZY49</accession>
<comment type="catalytic activity">
    <reaction evidence="1">
        <text>S-ubiquitinyl-[E2 ubiquitin-conjugating enzyme]-L-cysteine + [acceptor protein]-L-lysine = [E2 ubiquitin-conjugating enzyme]-L-cysteine + N(6)-ubiquitinyl-[acceptor protein]-L-lysine.</text>
        <dbReference type="EC" id="2.3.2.27"/>
    </reaction>
</comment>
<evidence type="ECO:0000256" key="4">
    <source>
        <dbReference type="ARBA" id="ARBA00012483"/>
    </source>
</evidence>
<dbReference type="Pfam" id="PF07714">
    <property type="entry name" value="PK_Tyr_Ser-Thr"/>
    <property type="match status" value="1"/>
</dbReference>
<evidence type="ECO:0000313" key="12">
    <source>
        <dbReference type="RefSeq" id="XP_022757366.1"/>
    </source>
</evidence>
<comment type="function">
    <text evidence="2">Functions as an E3 ubiquitin ligase.</text>
</comment>
<dbReference type="InterPro" id="IPR011009">
    <property type="entry name" value="Kinase-like_dom_sf"/>
</dbReference>
<dbReference type="GO" id="GO:0004672">
    <property type="term" value="F:protein kinase activity"/>
    <property type="evidence" value="ECO:0007669"/>
    <property type="project" value="InterPro"/>
</dbReference>
<dbReference type="PANTHER" id="PTHR45647:SF28">
    <property type="entry name" value="U-BOX DOMAIN-CONTAINING PROTEIN 33-LIKE"/>
    <property type="match status" value="1"/>
</dbReference>
<dbReference type="Gene3D" id="3.30.200.20">
    <property type="entry name" value="Phosphorylase Kinase, domain 1"/>
    <property type="match status" value="1"/>
</dbReference>
<evidence type="ECO:0000259" key="10">
    <source>
        <dbReference type="PROSITE" id="PS51698"/>
    </source>
</evidence>
<dbReference type="Pfam" id="PF04564">
    <property type="entry name" value="U-box"/>
    <property type="match status" value="1"/>
</dbReference>
<feature type="domain" description="Protein kinase" evidence="9">
    <location>
        <begin position="386"/>
        <end position="648"/>
    </location>
</feature>
<dbReference type="InterPro" id="IPR001245">
    <property type="entry name" value="Ser-Thr/Tyr_kinase_cat_dom"/>
</dbReference>
<feature type="domain" description="U-box" evidence="10">
    <location>
        <begin position="667"/>
        <end position="739"/>
    </location>
</feature>
<proteinExistence type="predicted"/>
<evidence type="ECO:0000256" key="2">
    <source>
        <dbReference type="ARBA" id="ARBA00003861"/>
    </source>
</evidence>
<dbReference type="PANTHER" id="PTHR45647">
    <property type="entry name" value="OS02G0152300 PROTEIN"/>
    <property type="match status" value="1"/>
</dbReference>
<dbReference type="SMART" id="SM00504">
    <property type="entry name" value="Ubox"/>
    <property type="match status" value="1"/>
</dbReference>
<dbReference type="Gene3D" id="3.40.50.620">
    <property type="entry name" value="HUPs"/>
    <property type="match status" value="1"/>
</dbReference>
<dbReference type="GO" id="GO:0061630">
    <property type="term" value="F:ubiquitin protein ligase activity"/>
    <property type="evidence" value="ECO:0007669"/>
    <property type="project" value="UniProtKB-EC"/>
</dbReference>
<protein>
    <recommendedName>
        <fullName evidence="4">RING-type E3 ubiquitin transferase</fullName>
        <ecNumber evidence="4">2.3.2.27</ecNumber>
    </recommendedName>
</protein>
<dbReference type="SUPFAM" id="SSF57850">
    <property type="entry name" value="RING/U-box"/>
    <property type="match status" value="1"/>
</dbReference>
<evidence type="ECO:0000259" key="9">
    <source>
        <dbReference type="PROSITE" id="PS50011"/>
    </source>
</evidence>
<keyword evidence="7" id="KW-0175">Coiled coil</keyword>
<evidence type="ECO:0000256" key="7">
    <source>
        <dbReference type="SAM" id="Coils"/>
    </source>
</evidence>
<dbReference type="AlphaFoldDB" id="A0A6P5ZY49"/>
<feature type="region of interest" description="Disordered" evidence="8">
    <location>
        <begin position="174"/>
        <end position="205"/>
    </location>
</feature>
<keyword evidence="6" id="KW-0833">Ubl conjugation pathway</keyword>
<dbReference type="GO" id="GO:0005524">
    <property type="term" value="F:ATP binding"/>
    <property type="evidence" value="ECO:0007669"/>
    <property type="project" value="InterPro"/>
</dbReference>
<dbReference type="CDD" id="cd16655">
    <property type="entry name" value="RING-Ubox_WDSUB1-like"/>
    <property type="match status" value="1"/>
</dbReference>
<dbReference type="GeneID" id="111304740"/>
<dbReference type="InterPro" id="IPR013083">
    <property type="entry name" value="Znf_RING/FYVE/PHD"/>
</dbReference>
<dbReference type="PROSITE" id="PS51698">
    <property type="entry name" value="U_BOX"/>
    <property type="match status" value="1"/>
</dbReference>
<evidence type="ECO:0000313" key="11">
    <source>
        <dbReference type="Proteomes" id="UP000515121"/>
    </source>
</evidence>
<feature type="coiled-coil region" evidence="7">
    <location>
        <begin position="271"/>
        <end position="350"/>
    </location>
</feature>
<name>A0A6P5ZY49_DURZI</name>
<dbReference type="SUPFAM" id="SSF56112">
    <property type="entry name" value="Protein kinase-like (PK-like)"/>
    <property type="match status" value="1"/>
</dbReference>
<dbReference type="GO" id="GO:0016567">
    <property type="term" value="P:protein ubiquitination"/>
    <property type="evidence" value="ECO:0007669"/>
    <property type="project" value="UniProtKB-UniPathway"/>
</dbReference>
<dbReference type="RefSeq" id="XP_022757366.1">
    <property type="nucleotide sequence ID" value="XM_022901631.1"/>
</dbReference>
<evidence type="ECO:0000256" key="8">
    <source>
        <dbReference type="SAM" id="MobiDB-lite"/>
    </source>
</evidence>
<dbReference type="UniPathway" id="UPA00143"/>
<dbReference type="SUPFAM" id="SSF52402">
    <property type="entry name" value="Adenine nucleotide alpha hydrolases-like"/>
    <property type="match status" value="1"/>
</dbReference>
<dbReference type="Gene3D" id="3.30.40.10">
    <property type="entry name" value="Zinc/RING finger domain, C3HC4 (zinc finger)"/>
    <property type="match status" value="1"/>
</dbReference>
<dbReference type="KEGG" id="dzi:111304740"/>
<dbReference type="EC" id="2.3.2.27" evidence="4"/>
<dbReference type="OrthoDB" id="4062651at2759"/>
<evidence type="ECO:0000256" key="3">
    <source>
        <dbReference type="ARBA" id="ARBA00004906"/>
    </source>
</evidence>
<evidence type="ECO:0000256" key="6">
    <source>
        <dbReference type="ARBA" id="ARBA00022786"/>
    </source>
</evidence>
<dbReference type="InterPro" id="IPR051348">
    <property type="entry name" value="U-box_ubiquitin_ligases"/>
</dbReference>
<evidence type="ECO:0000256" key="1">
    <source>
        <dbReference type="ARBA" id="ARBA00000900"/>
    </source>
</evidence>
<dbReference type="PROSITE" id="PS50011">
    <property type="entry name" value="PROTEIN_KINASE_DOM"/>
    <property type="match status" value="1"/>
</dbReference>
<evidence type="ECO:0000256" key="5">
    <source>
        <dbReference type="ARBA" id="ARBA00022679"/>
    </source>
</evidence>
<dbReference type="CDD" id="cd01989">
    <property type="entry name" value="USP_STK_Ubox_N"/>
    <property type="match status" value="1"/>
</dbReference>
<dbReference type="InterPro" id="IPR000719">
    <property type="entry name" value="Prot_kinase_dom"/>
</dbReference>
<dbReference type="Proteomes" id="UP000515121">
    <property type="component" value="Unplaced"/>
</dbReference>
<feature type="compositionally biased region" description="Low complexity" evidence="8">
    <location>
        <begin position="174"/>
        <end position="192"/>
    </location>
</feature>
<dbReference type="Gene3D" id="1.10.510.10">
    <property type="entry name" value="Transferase(Phosphotransferase) domain 1"/>
    <property type="match status" value="1"/>
</dbReference>